<reference evidence="2 3" key="1">
    <citation type="submission" date="2021-01" db="EMBL/GenBank/DDBJ databases">
        <title>Whole genome shotgun sequence of Catellatospora coxensis NBRC 107359.</title>
        <authorList>
            <person name="Komaki H."/>
            <person name="Tamura T."/>
        </authorList>
    </citation>
    <scope>NUCLEOTIDE SEQUENCE [LARGE SCALE GENOMIC DNA]</scope>
    <source>
        <strain evidence="2 3">NBRC 107359</strain>
    </source>
</reference>
<organism evidence="2 3">
    <name type="scientific">Catellatospora coxensis</name>
    <dbReference type="NCBI Taxonomy" id="310354"/>
    <lineage>
        <taxon>Bacteria</taxon>
        <taxon>Bacillati</taxon>
        <taxon>Actinomycetota</taxon>
        <taxon>Actinomycetes</taxon>
        <taxon>Micromonosporales</taxon>
        <taxon>Micromonosporaceae</taxon>
        <taxon>Catellatospora</taxon>
    </lineage>
</organism>
<evidence type="ECO:0000256" key="1">
    <source>
        <dbReference type="SAM" id="MobiDB-lite"/>
    </source>
</evidence>
<feature type="compositionally biased region" description="Low complexity" evidence="1">
    <location>
        <begin position="203"/>
        <end position="216"/>
    </location>
</feature>
<evidence type="ECO:0000313" key="2">
    <source>
        <dbReference type="EMBL" id="GIG03899.1"/>
    </source>
</evidence>
<feature type="region of interest" description="Disordered" evidence="1">
    <location>
        <begin position="162"/>
        <end position="236"/>
    </location>
</feature>
<keyword evidence="3" id="KW-1185">Reference proteome</keyword>
<accession>A0A8J3KRY0</accession>
<gene>
    <name evidence="2" type="ORF">Cco03nite_05990</name>
</gene>
<protein>
    <submittedName>
        <fullName evidence="2">Uncharacterized protein</fullName>
    </submittedName>
</protein>
<feature type="region of interest" description="Disordered" evidence="1">
    <location>
        <begin position="1"/>
        <end position="29"/>
    </location>
</feature>
<proteinExistence type="predicted"/>
<dbReference type="Proteomes" id="UP000630887">
    <property type="component" value="Unassembled WGS sequence"/>
</dbReference>
<feature type="compositionally biased region" description="Low complexity" evidence="1">
    <location>
        <begin position="172"/>
        <end position="195"/>
    </location>
</feature>
<sequence>MPFVQYLGANNSHGQSRRARRGRTPAASGMEAARMTTYTVTITPDDPAQAVTTIRLDLDGEVATVRELRLSPGSGGSLVPGDLPVLDLNQLVTAVLAATSGSTPAAAPAKPAPSTLAVPASAPGELEMQAPAAVEPVAAKPAARKRTAAKPAAPVAAKAAVVKPAKADARKPAASKAGAAKAVRAKASARSTAAAVREKKASPAKATAKKAASSTPDSGRPSAGSRSYRKLPEDFEQVLRQAGDSASVIADHYDVPRHTAYGWIRTARKKAATA</sequence>
<dbReference type="EMBL" id="BONI01000004">
    <property type="protein sequence ID" value="GIG03899.1"/>
    <property type="molecule type" value="Genomic_DNA"/>
</dbReference>
<name>A0A8J3KRY0_9ACTN</name>
<comment type="caution">
    <text evidence="2">The sequence shown here is derived from an EMBL/GenBank/DDBJ whole genome shotgun (WGS) entry which is preliminary data.</text>
</comment>
<evidence type="ECO:0000313" key="3">
    <source>
        <dbReference type="Proteomes" id="UP000630887"/>
    </source>
</evidence>
<dbReference type="AlphaFoldDB" id="A0A8J3KRY0"/>